<dbReference type="GO" id="GO:0003724">
    <property type="term" value="F:RNA helicase activity"/>
    <property type="evidence" value="ECO:0007669"/>
    <property type="project" value="TreeGrafter"/>
</dbReference>
<protein>
    <submittedName>
        <fullName evidence="12">CRISPR-associated helicase Cas3</fullName>
    </submittedName>
</protein>
<dbReference type="NCBIfam" id="TIGR01596">
    <property type="entry name" value="cas3_HD"/>
    <property type="match status" value="1"/>
</dbReference>
<reference evidence="12 13" key="1">
    <citation type="submission" date="2020-01" db="EMBL/GenBank/DDBJ databases">
        <title>Whole genome sequencing of Halomonas alkaliphila strain LS44.</title>
        <authorList>
            <person name="Kumar S."/>
            <person name="Paul D."/>
            <person name="Shouche Y."/>
            <person name="Suryavanshi M.V."/>
        </authorList>
    </citation>
    <scope>NUCLEOTIDE SEQUENCE [LARGE SCALE GENOMIC DNA]</scope>
    <source>
        <strain evidence="12 13">LS44</strain>
    </source>
</reference>
<dbReference type="PANTHER" id="PTHR47963">
    <property type="entry name" value="DEAD-BOX ATP-DEPENDENT RNA HELICASE 47, MITOCHONDRIAL"/>
    <property type="match status" value="1"/>
</dbReference>
<keyword evidence="5" id="KW-0547">Nucleotide-binding</keyword>
<comment type="similarity">
    <text evidence="1">In the N-terminal section; belongs to the CRISPR-associated nuclease Cas3-HD family.</text>
</comment>
<dbReference type="EMBL" id="JAAEHK010000005">
    <property type="protein sequence ID" value="NDL69944.1"/>
    <property type="molecule type" value="Genomic_DNA"/>
</dbReference>
<evidence type="ECO:0000256" key="1">
    <source>
        <dbReference type="ARBA" id="ARBA00006847"/>
    </source>
</evidence>
<dbReference type="InterPro" id="IPR001650">
    <property type="entry name" value="Helicase_C-like"/>
</dbReference>
<dbReference type="PANTHER" id="PTHR47963:SF9">
    <property type="entry name" value="CRISPR-ASSOCIATED ENDONUCLEASE_HELICASE CAS3"/>
    <property type="match status" value="1"/>
</dbReference>
<evidence type="ECO:0000256" key="8">
    <source>
        <dbReference type="ARBA" id="ARBA00022840"/>
    </source>
</evidence>
<dbReference type="GO" id="GO:0016787">
    <property type="term" value="F:hydrolase activity"/>
    <property type="evidence" value="ECO:0007669"/>
    <property type="project" value="UniProtKB-KW"/>
</dbReference>
<dbReference type="InterPro" id="IPR011545">
    <property type="entry name" value="DEAD/DEAH_box_helicase_dom"/>
</dbReference>
<dbReference type="GO" id="GO:0005524">
    <property type="term" value="F:ATP binding"/>
    <property type="evidence" value="ECO:0007669"/>
    <property type="project" value="UniProtKB-KW"/>
</dbReference>
<dbReference type="InterPro" id="IPR006474">
    <property type="entry name" value="Helicase_Cas3_CRISPR-ass_core"/>
</dbReference>
<evidence type="ECO:0000256" key="2">
    <source>
        <dbReference type="ARBA" id="ARBA00009046"/>
    </source>
</evidence>
<dbReference type="InterPro" id="IPR054712">
    <property type="entry name" value="Cas3-like_dom"/>
</dbReference>
<dbReference type="SUPFAM" id="SSF52540">
    <property type="entry name" value="P-loop containing nucleoside triphosphate hydrolases"/>
    <property type="match status" value="1"/>
</dbReference>
<evidence type="ECO:0000256" key="9">
    <source>
        <dbReference type="ARBA" id="ARBA00023118"/>
    </source>
</evidence>
<proteinExistence type="inferred from homology"/>
<comment type="similarity">
    <text evidence="2">In the central section; belongs to the CRISPR-associated helicase Cas3 family.</text>
</comment>
<dbReference type="NCBIfam" id="TIGR01587">
    <property type="entry name" value="cas3_core"/>
    <property type="match status" value="1"/>
</dbReference>
<dbReference type="RefSeq" id="WP_162217872.1">
    <property type="nucleotide sequence ID" value="NZ_JAAEHK010000005.1"/>
</dbReference>
<evidence type="ECO:0000256" key="6">
    <source>
        <dbReference type="ARBA" id="ARBA00022801"/>
    </source>
</evidence>
<keyword evidence="6" id="KW-0378">Hydrolase</keyword>
<dbReference type="CDD" id="cd17930">
    <property type="entry name" value="DEXHc_cas3"/>
    <property type="match status" value="1"/>
</dbReference>
<dbReference type="GO" id="GO:0004518">
    <property type="term" value="F:nuclease activity"/>
    <property type="evidence" value="ECO:0007669"/>
    <property type="project" value="UniProtKB-KW"/>
</dbReference>
<dbReference type="PROSITE" id="PS51192">
    <property type="entry name" value="HELICASE_ATP_BIND_1"/>
    <property type="match status" value="1"/>
</dbReference>
<dbReference type="Gene3D" id="3.40.50.300">
    <property type="entry name" value="P-loop containing nucleotide triphosphate hydrolases"/>
    <property type="match status" value="2"/>
</dbReference>
<dbReference type="GO" id="GO:0003723">
    <property type="term" value="F:RNA binding"/>
    <property type="evidence" value="ECO:0007669"/>
    <property type="project" value="TreeGrafter"/>
</dbReference>
<dbReference type="Pfam" id="PF18019">
    <property type="entry name" value="Cas3_HD"/>
    <property type="match status" value="1"/>
</dbReference>
<keyword evidence="9" id="KW-0051">Antiviral defense</keyword>
<dbReference type="SMART" id="SM00487">
    <property type="entry name" value="DEXDc"/>
    <property type="match status" value="1"/>
</dbReference>
<keyword evidence="4" id="KW-0479">Metal-binding</keyword>
<comment type="caution">
    <text evidence="12">The sequence shown here is derived from an EMBL/GenBank/DDBJ whole genome shotgun (WGS) entry which is preliminary data.</text>
</comment>
<name>A0A7C9JRF3_9GAMM</name>
<dbReference type="Pfam" id="PF22590">
    <property type="entry name" value="Cas3-like_C_2"/>
    <property type="match status" value="1"/>
</dbReference>
<evidence type="ECO:0000256" key="7">
    <source>
        <dbReference type="ARBA" id="ARBA00022806"/>
    </source>
</evidence>
<dbReference type="InterPro" id="IPR027417">
    <property type="entry name" value="P-loop_NTPase"/>
</dbReference>
<keyword evidence="7" id="KW-0347">Helicase</keyword>
<dbReference type="InterPro" id="IPR014001">
    <property type="entry name" value="Helicase_ATP-bd"/>
</dbReference>
<dbReference type="PROSITE" id="PS51643">
    <property type="entry name" value="HD_CAS3"/>
    <property type="match status" value="1"/>
</dbReference>
<evidence type="ECO:0000259" key="11">
    <source>
        <dbReference type="PROSITE" id="PS51643"/>
    </source>
</evidence>
<sequence>MLRKRSKNVSSVAVKPYAACPAKSFTAADGRIRLGRSVESHCQIVGEVAKELIRRFPLKGIFPQGAAYLAATHDIGKVSPTFFNKIMRACLLERIANINPDLEREWGGHAGVSQATAKAMGAPEYVPEILGQHHGFSPNLAGKRADAEVFGGTLWQKEREKLAKTLSESLDEDWPKIESVAQARLLAGLTSVADWIGSGHHFEDPEAPWKEKITQALDDAGFVPVSYQQNLSFEQVFGFAPRLAQSTLIEQASRPGVYVFEAPMGLGKTEAALYVAYQMLANGQASGIYFALPTQLTSNKIFERFQSFLASVLADDCHHRSLLLHANAWLFDTELGEEGRPGGAWFTQSKRGLLAPFAVGTIDQALMAAMNVKHGFVRAFGLAGKVVILDEIHTYDAYTSTLLDALVSLLRELHCTVIILSATLNQERRQDLLKRSVTSIGYPLITASNNDENIAHEVSVPAGKNSRVEIVIKPDEAAAIEHVLLCAEQGQQVLWIENTVKDAQKRYLDIAARAADLGVACGLLHSRFTANDRQQIEDKWVSLFGKSGWQDRQKQGRILVGTQVLEQSLDIDADFMVSRFAPTDMLLQRLGRLWRHSEAPRCSKAKPQAWVLAPALDAAIEAPETQFGASAYVYSPYVLCRSLEVWQDMKHVDLPKDIRSLIDRTYVSRTEQNASMSRWLRELEEGNRYRKGLNALRQLARIGLSEGGNTLPESKAQTRYSESESYEVLLLKAMTRNRAGDTATLTLLNGEQLELPLQRHKLTKPEWRQRTAVLMRQIVNVPQGDKPNALSMETLKSFGLGHCFYLGNPEWPEDESLLRVALVDASDRLQGVEHNDVHDKYALEYRDDLGYRVIKNREK</sequence>
<feature type="domain" description="HD Cas3-type" evidence="11">
    <location>
        <begin position="31"/>
        <end position="196"/>
    </location>
</feature>
<dbReference type="CDD" id="cd09641">
    <property type="entry name" value="Cas3''_I"/>
    <property type="match status" value="1"/>
</dbReference>
<evidence type="ECO:0000256" key="4">
    <source>
        <dbReference type="ARBA" id="ARBA00022723"/>
    </source>
</evidence>
<feature type="domain" description="Helicase ATP-binding" evidence="10">
    <location>
        <begin position="249"/>
        <end position="432"/>
    </location>
</feature>
<dbReference type="OrthoDB" id="9810236at2"/>
<evidence type="ECO:0000256" key="3">
    <source>
        <dbReference type="ARBA" id="ARBA00022722"/>
    </source>
</evidence>
<dbReference type="GO" id="GO:0051607">
    <property type="term" value="P:defense response to virus"/>
    <property type="evidence" value="ECO:0007669"/>
    <property type="project" value="UniProtKB-KW"/>
</dbReference>
<keyword evidence="3" id="KW-0540">Nuclease</keyword>
<dbReference type="Gene3D" id="1.10.3210.30">
    <property type="match status" value="1"/>
</dbReference>
<dbReference type="InterPro" id="IPR038257">
    <property type="entry name" value="CRISPR-assoc_Cas3_HD_sf"/>
</dbReference>
<evidence type="ECO:0000259" key="10">
    <source>
        <dbReference type="PROSITE" id="PS51192"/>
    </source>
</evidence>
<keyword evidence="8" id="KW-0067">ATP-binding</keyword>
<dbReference type="InterPro" id="IPR050547">
    <property type="entry name" value="DEAD_box_RNA_helicases"/>
</dbReference>
<dbReference type="GO" id="GO:0046872">
    <property type="term" value="F:metal ion binding"/>
    <property type="evidence" value="ECO:0007669"/>
    <property type="project" value="UniProtKB-KW"/>
</dbReference>
<evidence type="ECO:0000313" key="13">
    <source>
        <dbReference type="Proteomes" id="UP000480312"/>
    </source>
</evidence>
<gene>
    <name evidence="12" type="primary">cas3</name>
    <name evidence="12" type="ORF">GPL32_05395</name>
</gene>
<dbReference type="InterPro" id="IPR006483">
    <property type="entry name" value="CRISPR-assoc_Cas3_HD"/>
</dbReference>
<evidence type="ECO:0000256" key="5">
    <source>
        <dbReference type="ARBA" id="ARBA00022741"/>
    </source>
</evidence>
<dbReference type="Pfam" id="PF00270">
    <property type="entry name" value="DEAD"/>
    <property type="match status" value="1"/>
</dbReference>
<evidence type="ECO:0000313" key="12">
    <source>
        <dbReference type="EMBL" id="NDL69944.1"/>
    </source>
</evidence>
<dbReference type="SMART" id="SM00490">
    <property type="entry name" value="HELICc"/>
    <property type="match status" value="1"/>
</dbReference>
<dbReference type="Proteomes" id="UP000480312">
    <property type="component" value="Unassembled WGS sequence"/>
</dbReference>
<accession>A0A7C9JRF3</accession>
<dbReference type="AlphaFoldDB" id="A0A7C9JRF3"/>
<organism evidence="12 13">
    <name type="scientific">Vreelandella alkaliphila</name>
    <dbReference type="NCBI Taxonomy" id="272774"/>
    <lineage>
        <taxon>Bacteria</taxon>
        <taxon>Pseudomonadati</taxon>
        <taxon>Pseudomonadota</taxon>
        <taxon>Gammaproteobacteria</taxon>
        <taxon>Oceanospirillales</taxon>
        <taxon>Halomonadaceae</taxon>
        <taxon>Vreelandella</taxon>
    </lineage>
</organism>